<dbReference type="PANTHER" id="PTHR42928:SF5">
    <property type="entry name" value="BLR1237 PROTEIN"/>
    <property type="match status" value="1"/>
</dbReference>
<dbReference type="PANTHER" id="PTHR42928">
    <property type="entry name" value="TRICARBOXYLATE-BINDING PROTEIN"/>
    <property type="match status" value="1"/>
</dbReference>
<dbReference type="PIRSF" id="PIRSF017082">
    <property type="entry name" value="YflP"/>
    <property type="match status" value="1"/>
</dbReference>
<accession>A0A848EDN5</accession>
<dbReference type="RefSeq" id="WP_170053878.1">
    <property type="nucleotide sequence ID" value="NZ_JABBKX010000003.1"/>
</dbReference>
<dbReference type="Gene3D" id="3.40.190.150">
    <property type="entry name" value="Bordetella uptake gene, domain 1"/>
    <property type="match status" value="1"/>
</dbReference>
<keyword evidence="4" id="KW-1185">Reference proteome</keyword>
<evidence type="ECO:0000313" key="3">
    <source>
        <dbReference type="EMBL" id="NMJ41617.1"/>
    </source>
</evidence>
<protein>
    <submittedName>
        <fullName evidence="3">Tripartite tricarboxylate transporter substrate binding protein</fullName>
    </submittedName>
</protein>
<dbReference type="InterPro" id="IPR005064">
    <property type="entry name" value="BUG"/>
</dbReference>
<name>A0A848EDN5_9PROT</name>
<dbReference type="Proteomes" id="UP000548582">
    <property type="component" value="Unassembled WGS sequence"/>
</dbReference>
<feature type="chain" id="PRO_5032747203" evidence="2">
    <location>
        <begin position="28"/>
        <end position="326"/>
    </location>
</feature>
<dbReference type="InterPro" id="IPR042100">
    <property type="entry name" value="Bug_dom1"/>
</dbReference>
<comment type="similarity">
    <text evidence="1">Belongs to the UPF0065 (bug) family.</text>
</comment>
<comment type="caution">
    <text evidence="3">The sequence shown here is derived from an EMBL/GenBank/DDBJ whole genome shotgun (WGS) entry which is preliminary data.</text>
</comment>
<dbReference type="SUPFAM" id="SSF53850">
    <property type="entry name" value="Periplasmic binding protein-like II"/>
    <property type="match status" value="1"/>
</dbReference>
<organism evidence="3 4">
    <name type="scientific">Neoroseomonas marina</name>
    <dbReference type="NCBI Taxonomy" id="1232220"/>
    <lineage>
        <taxon>Bacteria</taxon>
        <taxon>Pseudomonadati</taxon>
        <taxon>Pseudomonadota</taxon>
        <taxon>Alphaproteobacteria</taxon>
        <taxon>Acetobacterales</taxon>
        <taxon>Acetobacteraceae</taxon>
        <taxon>Neoroseomonas</taxon>
    </lineage>
</organism>
<dbReference type="Pfam" id="PF03401">
    <property type="entry name" value="TctC"/>
    <property type="match status" value="1"/>
</dbReference>
<dbReference type="AlphaFoldDB" id="A0A848EDN5"/>
<gene>
    <name evidence="3" type="ORF">GWK16_10220</name>
</gene>
<sequence length="326" mass="35863">MPQASISRRRAILLAGGASLLARPSLAQQGRYPDRPIRMLVPWTPGGATDIQMRSVCDQASRRLGQTVVVENRPGASGTLGALYMAKEARPDGYTLGQMPNGVFRMPAMVDRPQWDPTRDFSWIIRLVGYMGGVVVRPDAPWHSMQDLVAYARANPGKLSYGTPGANTTDVQMTRFARLAGIEWVAVPFRGAAPNLQALLSGDIHFSAETSAWADMALEGRVRPLGVWMSERAARFPNVPTFREAGFDVLGESTYGIAGPRSMDPAVVRVLHDAFREALYDPAHLATIARFDMPVRYLNTEDYATAAMMQNEEEKRTVRELGLRAS</sequence>
<dbReference type="Gene3D" id="3.40.190.10">
    <property type="entry name" value="Periplasmic binding protein-like II"/>
    <property type="match status" value="1"/>
</dbReference>
<dbReference type="CDD" id="cd07012">
    <property type="entry name" value="PBP2_Bug_TTT"/>
    <property type="match status" value="1"/>
</dbReference>
<reference evidence="3 4" key="1">
    <citation type="submission" date="2020-03" db="EMBL/GenBank/DDBJ databases">
        <authorList>
            <person name="Sun Q."/>
        </authorList>
    </citation>
    <scope>NUCLEOTIDE SEQUENCE [LARGE SCALE GENOMIC DNA]</scope>
    <source>
        <strain evidence="3 4">JC162</strain>
    </source>
</reference>
<evidence type="ECO:0000256" key="2">
    <source>
        <dbReference type="SAM" id="SignalP"/>
    </source>
</evidence>
<evidence type="ECO:0000256" key="1">
    <source>
        <dbReference type="ARBA" id="ARBA00006987"/>
    </source>
</evidence>
<proteinExistence type="inferred from homology"/>
<evidence type="ECO:0000313" key="4">
    <source>
        <dbReference type="Proteomes" id="UP000548582"/>
    </source>
</evidence>
<dbReference type="EMBL" id="JABBKX010000003">
    <property type="protein sequence ID" value="NMJ41617.1"/>
    <property type="molecule type" value="Genomic_DNA"/>
</dbReference>
<keyword evidence="2" id="KW-0732">Signal</keyword>
<feature type="signal peptide" evidence="2">
    <location>
        <begin position="1"/>
        <end position="27"/>
    </location>
</feature>